<dbReference type="PANTHER" id="PTHR42718:SF9">
    <property type="entry name" value="MAJOR FACILITATOR SUPERFAMILY MULTIDRUG TRANSPORTER MFSC"/>
    <property type="match status" value="1"/>
</dbReference>
<feature type="transmembrane region" description="Helical" evidence="6">
    <location>
        <begin position="28"/>
        <end position="47"/>
    </location>
</feature>
<comment type="subcellular location">
    <subcellularLocation>
        <location evidence="1">Cell membrane</location>
        <topology evidence="1">Multi-pass membrane protein</topology>
    </subcellularLocation>
</comment>
<organism evidence="8 9">
    <name type="scientific">Paenalkalicoccus suaedae</name>
    <dbReference type="NCBI Taxonomy" id="2592382"/>
    <lineage>
        <taxon>Bacteria</taxon>
        <taxon>Bacillati</taxon>
        <taxon>Bacillota</taxon>
        <taxon>Bacilli</taxon>
        <taxon>Bacillales</taxon>
        <taxon>Bacillaceae</taxon>
        <taxon>Paenalkalicoccus</taxon>
    </lineage>
</organism>
<evidence type="ECO:0000256" key="2">
    <source>
        <dbReference type="ARBA" id="ARBA00022448"/>
    </source>
</evidence>
<dbReference type="InterPro" id="IPR020846">
    <property type="entry name" value="MFS_dom"/>
</dbReference>
<feature type="domain" description="Major facilitator superfamily (MFS) profile" evidence="7">
    <location>
        <begin position="1"/>
        <end position="327"/>
    </location>
</feature>
<keyword evidence="2" id="KW-0813">Transport</keyword>
<feature type="transmembrane region" description="Helical" evidence="6">
    <location>
        <begin position="59"/>
        <end position="79"/>
    </location>
</feature>
<feature type="transmembrane region" description="Helical" evidence="6">
    <location>
        <begin position="130"/>
        <end position="153"/>
    </location>
</feature>
<dbReference type="Proteomes" id="UP000318138">
    <property type="component" value="Chromosome"/>
</dbReference>
<evidence type="ECO:0000313" key="9">
    <source>
        <dbReference type="Proteomes" id="UP000318138"/>
    </source>
</evidence>
<keyword evidence="4 6" id="KW-1133">Transmembrane helix</keyword>
<dbReference type="GO" id="GO:0005886">
    <property type="term" value="C:plasma membrane"/>
    <property type="evidence" value="ECO:0007669"/>
    <property type="project" value="UniProtKB-SubCell"/>
</dbReference>
<protein>
    <submittedName>
        <fullName evidence="8">MFS transporter</fullName>
    </submittedName>
</protein>
<name>A0A859FDH8_9BACI</name>
<feature type="transmembrane region" description="Helical" evidence="6">
    <location>
        <begin position="193"/>
        <end position="212"/>
    </location>
</feature>
<dbReference type="PANTHER" id="PTHR42718">
    <property type="entry name" value="MAJOR FACILITATOR SUPERFAMILY MULTIDRUG TRANSPORTER MFSC"/>
    <property type="match status" value="1"/>
</dbReference>
<evidence type="ECO:0000256" key="1">
    <source>
        <dbReference type="ARBA" id="ARBA00004651"/>
    </source>
</evidence>
<evidence type="ECO:0000256" key="6">
    <source>
        <dbReference type="SAM" id="Phobius"/>
    </source>
</evidence>
<dbReference type="GO" id="GO:0022857">
    <property type="term" value="F:transmembrane transporter activity"/>
    <property type="evidence" value="ECO:0007669"/>
    <property type="project" value="InterPro"/>
</dbReference>
<evidence type="ECO:0000256" key="5">
    <source>
        <dbReference type="ARBA" id="ARBA00023136"/>
    </source>
</evidence>
<dbReference type="InterPro" id="IPR011701">
    <property type="entry name" value="MFS"/>
</dbReference>
<evidence type="ECO:0000256" key="4">
    <source>
        <dbReference type="ARBA" id="ARBA00022989"/>
    </source>
</evidence>
<dbReference type="EMBL" id="CP041372">
    <property type="protein sequence ID" value="QKS70276.1"/>
    <property type="molecule type" value="Genomic_DNA"/>
</dbReference>
<keyword evidence="3 6" id="KW-0812">Transmembrane</keyword>
<evidence type="ECO:0000256" key="3">
    <source>
        <dbReference type="ARBA" id="ARBA00022692"/>
    </source>
</evidence>
<keyword evidence="9" id="KW-1185">Reference proteome</keyword>
<proteinExistence type="predicted"/>
<dbReference type="KEGG" id="psua:FLK61_26305"/>
<dbReference type="PROSITE" id="PS50850">
    <property type="entry name" value="MFS"/>
    <property type="match status" value="1"/>
</dbReference>
<reference evidence="9" key="1">
    <citation type="submission" date="2019-07" db="EMBL/GenBank/DDBJ databases">
        <title>Bacillus alkalisoli sp. nov. isolated from saline soil.</title>
        <authorList>
            <person name="Sun J.-Q."/>
            <person name="Xu L."/>
        </authorList>
    </citation>
    <scope>NUCLEOTIDE SEQUENCE [LARGE SCALE GENOMIC DNA]</scope>
    <source>
        <strain evidence="9">M4U3P1</strain>
    </source>
</reference>
<accession>A0A859FDH8</accession>
<dbReference type="Gene3D" id="1.20.1250.20">
    <property type="entry name" value="MFS general substrate transporter like domains"/>
    <property type="match status" value="1"/>
</dbReference>
<gene>
    <name evidence="8" type="ORF">FLK61_26305</name>
</gene>
<keyword evidence="5 6" id="KW-0472">Membrane</keyword>
<dbReference type="InterPro" id="IPR036259">
    <property type="entry name" value="MFS_trans_sf"/>
</dbReference>
<evidence type="ECO:0000313" key="8">
    <source>
        <dbReference type="EMBL" id="QKS70276.1"/>
    </source>
</evidence>
<dbReference type="SUPFAM" id="SSF103473">
    <property type="entry name" value="MFS general substrate transporter"/>
    <property type="match status" value="1"/>
</dbReference>
<dbReference type="Gene3D" id="1.20.1720.10">
    <property type="entry name" value="Multidrug resistance protein D"/>
    <property type="match status" value="1"/>
</dbReference>
<feature type="transmembrane region" description="Helical" evidence="6">
    <location>
        <begin position="298"/>
        <end position="322"/>
    </location>
</feature>
<feature type="transmembrane region" description="Helical" evidence="6">
    <location>
        <begin position="91"/>
        <end position="109"/>
    </location>
</feature>
<sequence length="340" mass="36943">MQKSMMCSITTKGPTLGGFLIEFASWEWLFLSNIPTGILGLLFAWKYLQSTEKNSAIQFDLWGFVTVTLGVGSILLALGRMSELTHLYNPVNLALVAFGLIMLVVFVRIELTVAQPLLDLSVFRAKAYTYSVWVAMINSISLFGGIFLLPLLIQNVYGLNAIMTGLAFLPAALMSGIFMTIGGRLLDKQGPSLIVTSGLSVMAVGTLLLGFIGLETALWIIILLNAIRGIGMGLSMMPSTTAGMNAIPEKFVSRGSAMNNVFRQMSSALGIVFVSIYYEVRRNQITTTNGASMEEASLTAITEGFFVIAILIFLSIPAGILLGREHKKQKRLEEQTSSSQ</sequence>
<evidence type="ECO:0000259" key="7">
    <source>
        <dbReference type="PROSITE" id="PS50850"/>
    </source>
</evidence>
<feature type="transmembrane region" description="Helical" evidence="6">
    <location>
        <begin position="261"/>
        <end position="278"/>
    </location>
</feature>
<dbReference type="AlphaFoldDB" id="A0A859FDH8"/>
<dbReference type="Pfam" id="PF07690">
    <property type="entry name" value="MFS_1"/>
    <property type="match status" value="1"/>
</dbReference>
<feature type="transmembrane region" description="Helical" evidence="6">
    <location>
        <begin position="159"/>
        <end position="181"/>
    </location>
</feature>